<dbReference type="InterPro" id="IPR002048">
    <property type="entry name" value="EF_hand_dom"/>
</dbReference>
<evidence type="ECO:0000256" key="1">
    <source>
        <dbReference type="ARBA" id="ARBA00022723"/>
    </source>
</evidence>
<feature type="domain" description="EF-hand" evidence="4">
    <location>
        <begin position="98"/>
        <end position="133"/>
    </location>
</feature>
<evidence type="ECO:0000256" key="3">
    <source>
        <dbReference type="ARBA" id="ARBA00022837"/>
    </source>
</evidence>
<protein>
    <submittedName>
        <fullName evidence="6">EF-hand domain-containing protein</fullName>
    </submittedName>
</protein>
<accession>A0A914RCN4</accession>
<reference evidence="6" key="1">
    <citation type="submission" date="2022-11" db="UniProtKB">
        <authorList>
            <consortium name="WormBaseParasite"/>
        </authorList>
    </citation>
    <scope>IDENTIFICATION</scope>
</reference>
<evidence type="ECO:0000313" key="5">
    <source>
        <dbReference type="Proteomes" id="UP000887564"/>
    </source>
</evidence>
<dbReference type="GO" id="GO:0005509">
    <property type="term" value="F:calcium ion binding"/>
    <property type="evidence" value="ECO:0007669"/>
    <property type="project" value="InterPro"/>
</dbReference>
<proteinExistence type="predicted"/>
<sequence length="146" mass="17158">MHSCNDFEDVDFSYMHRYEGHVRFFQSSSKGFLSSVLKATKRRISDLRHGSRRLHIKRGTLPGCTLIINDLNYRRLSTFFVLNYVLKMMVGNNLKDTQLQQIVDKTILFHDKDGDGKISFDEFCDVSLRHVHPFFLFRGLVALKRR</sequence>
<dbReference type="InterPro" id="IPR018247">
    <property type="entry name" value="EF_Hand_1_Ca_BS"/>
</dbReference>
<dbReference type="PROSITE" id="PS50222">
    <property type="entry name" value="EF_HAND_2"/>
    <property type="match status" value="1"/>
</dbReference>
<dbReference type="WBParaSite" id="PEQ_0000426301-mRNA-1">
    <property type="protein sequence ID" value="PEQ_0000426301-mRNA-1"/>
    <property type="gene ID" value="PEQ_0000426301"/>
</dbReference>
<dbReference type="PROSITE" id="PS00018">
    <property type="entry name" value="EF_HAND_1"/>
    <property type="match status" value="1"/>
</dbReference>
<dbReference type="SUPFAM" id="SSF47473">
    <property type="entry name" value="EF-hand"/>
    <property type="match status" value="1"/>
</dbReference>
<dbReference type="InterPro" id="IPR011992">
    <property type="entry name" value="EF-hand-dom_pair"/>
</dbReference>
<dbReference type="Proteomes" id="UP000887564">
    <property type="component" value="Unplaced"/>
</dbReference>
<dbReference type="Pfam" id="PF00036">
    <property type="entry name" value="EF-hand_1"/>
    <property type="match status" value="1"/>
</dbReference>
<dbReference type="PANTHER" id="PTHR45942">
    <property type="entry name" value="PROTEIN PHOSPATASE 3 REGULATORY SUBUNIT B ALPHA ISOFORM TYPE 1"/>
    <property type="match status" value="1"/>
</dbReference>
<evidence type="ECO:0000259" key="4">
    <source>
        <dbReference type="PROSITE" id="PS50222"/>
    </source>
</evidence>
<dbReference type="Gene3D" id="1.10.238.10">
    <property type="entry name" value="EF-hand"/>
    <property type="match status" value="1"/>
</dbReference>
<dbReference type="AlphaFoldDB" id="A0A914RCN4"/>
<evidence type="ECO:0000313" key="6">
    <source>
        <dbReference type="WBParaSite" id="PEQ_0000426301-mRNA-1"/>
    </source>
</evidence>
<keyword evidence="2" id="KW-0677">Repeat</keyword>
<keyword evidence="5" id="KW-1185">Reference proteome</keyword>
<organism evidence="5 6">
    <name type="scientific">Parascaris equorum</name>
    <name type="common">Equine roundworm</name>
    <dbReference type="NCBI Taxonomy" id="6256"/>
    <lineage>
        <taxon>Eukaryota</taxon>
        <taxon>Metazoa</taxon>
        <taxon>Ecdysozoa</taxon>
        <taxon>Nematoda</taxon>
        <taxon>Chromadorea</taxon>
        <taxon>Rhabditida</taxon>
        <taxon>Spirurina</taxon>
        <taxon>Ascaridomorpha</taxon>
        <taxon>Ascaridoidea</taxon>
        <taxon>Ascarididae</taxon>
        <taxon>Parascaris</taxon>
    </lineage>
</organism>
<evidence type="ECO:0000256" key="2">
    <source>
        <dbReference type="ARBA" id="ARBA00022737"/>
    </source>
</evidence>
<keyword evidence="3" id="KW-0106">Calcium</keyword>
<keyword evidence="1" id="KW-0479">Metal-binding</keyword>
<name>A0A914RCN4_PAREQ</name>